<dbReference type="PROSITE" id="PS51462">
    <property type="entry name" value="NUDIX"/>
    <property type="match status" value="1"/>
</dbReference>
<dbReference type="GO" id="GO:0008239">
    <property type="term" value="F:dipeptidyl-peptidase activity"/>
    <property type="evidence" value="ECO:0007669"/>
    <property type="project" value="TreeGrafter"/>
</dbReference>
<sequence>MALSIPLSFEFHHFKLHHVESMQVERGDVHRDGDYHRAVHVWIFAESTQELLVQLRADCKDSWPGHWDISSAGHISAGDSSLVTARRELQEELGITLPKDAFEQLYVLLEEWVTNEGKFINNEYCDVYLVTTIDPIPLEAFTLQESEVSAVKYVHYEEYRSLLAKKDPQYVPYDVNSQYCQLFEILSKRYKQNAEARATILQKQLNRYAPISLGAEYSGLSSADKEVLALVVKAARIMDDIFFIQVWYSNPSLRDWLQQHADESRLNNLKQMYFAVNKSPWSCLDENEAFLTSADSAVKLLPEATKPMVGWKGIEYRTAFPVVKPPGASFYPPDMDKMEFELWKKSLPEDKQKEAMGFFNVIKRQSERILDESLSVATRDTHDLYIVPYSQEYNALLTKASDLLHKAGDLTSCSSLKKLLHSKADAFLSNEYYDSDIAWMELLVYFTYSACFDVLVHGSIRYLCYYLPKDSKLDITIGPYETYEDGLFGYKATFEAFIGIRDDEATSQLKLFGDHLQVLERNLPVDDIYKSEDVSAAPIRVVQLIYNAGDVKGPQTVAFNLPNDERIVNERGSSMVMLKNVSEAKFKLILLPISHELQDVHSAMEEAKADIVGLWALRFLVNKNLLPKTLLKSMYVSFLAGCFRSIRFGLEEAHGKGQALQFNYLFEKGAFLLQPDGAFSVDFDKVEDAVESLSREILTIQGRGDKCAAEALLSKYCVLTQPLKSVLEKLSLIEVPVDILPHFPIADEVFGKEL</sequence>
<dbReference type="EMBL" id="PNBA02000011">
    <property type="protein sequence ID" value="KAG6408237.1"/>
    <property type="molecule type" value="Genomic_DNA"/>
</dbReference>
<evidence type="ECO:0000313" key="5">
    <source>
        <dbReference type="Proteomes" id="UP000298416"/>
    </source>
</evidence>
<dbReference type="InterPro" id="IPR000086">
    <property type="entry name" value="NUDIX_hydrolase_dom"/>
</dbReference>
<proteinExistence type="predicted"/>
<dbReference type="InterPro" id="IPR015797">
    <property type="entry name" value="NUDIX_hydrolase-like_dom_sf"/>
</dbReference>
<reference evidence="4" key="2">
    <citation type="submission" date="2020-08" db="EMBL/GenBank/DDBJ databases">
        <title>Plant Genome Project.</title>
        <authorList>
            <person name="Zhang R.-G."/>
        </authorList>
    </citation>
    <scope>NUCLEOTIDE SEQUENCE</scope>
    <source>
        <strain evidence="4">Huo1</strain>
        <tissue evidence="4">Leaf</tissue>
    </source>
</reference>
<dbReference type="Pfam" id="PF03571">
    <property type="entry name" value="Peptidase_M49"/>
    <property type="match status" value="1"/>
</dbReference>
<evidence type="ECO:0000256" key="1">
    <source>
        <dbReference type="ARBA" id="ARBA00022723"/>
    </source>
</evidence>
<keyword evidence="2" id="KW-0378">Hydrolase</keyword>
<dbReference type="Pfam" id="PF00293">
    <property type="entry name" value="NUDIX"/>
    <property type="match status" value="1"/>
</dbReference>
<name>A0A8X8ZKF6_SALSN</name>
<organism evidence="4">
    <name type="scientific">Salvia splendens</name>
    <name type="common">Scarlet sage</name>
    <dbReference type="NCBI Taxonomy" id="180675"/>
    <lineage>
        <taxon>Eukaryota</taxon>
        <taxon>Viridiplantae</taxon>
        <taxon>Streptophyta</taxon>
        <taxon>Embryophyta</taxon>
        <taxon>Tracheophyta</taxon>
        <taxon>Spermatophyta</taxon>
        <taxon>Magnoliopsida</taxon>
        <taxon>eudicotyledons</taxon>
        <taxon>Gunneridae</taxon>
        <taxon>Pentapetalae</taxon>
        <taxon>asterids</taxon>
        <taxon>lamiids</taxon>
        <taxon>Lamiales</taxon>
        <taxon>Lamiaceae</taxon>
        <taxon>Nepetoideae</taxon>
        <taxon>Mentheae</taxon>
        <taxon>Salviinae</taxon>
        <taxon>Salvia</taxon>
        <taxon>Salvia subgen. Calosphace</taxon>
        <taxon>core Calosphace</taxon>
    </lineage>
</organism>
<keyword evidence="5" id="KW-1185">Reference proteome</keyword>
<protein>
    <recommendedName>
        <fullName evidence="3">Nudix hydrolase domain-containing protein</fullName>
    </recommendedName>
</protein>
<reference evidence="4" key="1">
    <citation type="submission" date="2018-01" db="EMBL/GenBank/DDBJ databases">
        <authorList>
            <person name="Mao J.F."/>
        </authorList>
    </citation>
    <scope>NUCLEOTIDE SEQUENCE</scope>
    <source>
        <strain evidence="4">Huo1</strain>
        <tissue evidence="4">Leaf</tissue>
    </source>
</reference>
<dbReference type="PANTHER" id="PTHR23422:SF9">
    <property type="entry name" value="ZN-DEPENDENT HYDROLASE"/>
    <property type="match status" value="1"/>
</dbReference>
<gene>
    <name evidence="4" type="ORF">SASPL_131241</name>
</gene>
<dbReference type="Proteomes" id="UP000298416">
    <property type="component" value="Unassembled WGS sequence"/>
</dbReference>
<evidence type="ECO:0000259" key="3">
    <source>
        <dbReference type="PROSITE" id="PS51462"/>
    </source>
</evidence>
<dbReference type="Gene3D" id="3.30.540.30">
    <property type="match status" value="1"/>
</dbReference>
<dbReference type="SUPFAM" id="SSF55811">
    <property type="entry name" value="Nudix"/>
    <property type="match status" value="1"/>
</dbReference>
<dbReference type="Gene3D" id="3.90.79.10">
    <property type="entry name" value="Nucleoside Triphosphate Pyrophosphohydrolase"/>
    <property type="match status" value="1"/>
</dbReference>
<dbReference type="GO" id="GO:0005737">
    <property type="term" value="C:cytoplasm"/>
    <property type="evidence" value="ECO:0007669"/>
    <property type="project" value="TreeGrafter"/>
</dbReference>
<dbReference type="InterPro" id="IPR039461">
    <property type="entry name" value="Peptidase_M49"/>
</dbReference>
<dbReference type="PANTHER" id="PTHR23422">
    <property type="entry name" value="DIPEPTIDYL PEPTIDASE III-RELATED"/>
    <property type="match status" value="1"/>
</dbReference>
<keyword evidence="1" id="KW-0479">Metal-binding</keyword>
<dbReference type="CDD" id="cd04692">
    <property type="entry name" value="NUDIX_Hydrolase"/>
    <property type="match status" value="1"/>
</dbReference>
<dbReference type="GO" id="GO:0046872">
    <property type="term" value="F:metal ion binding"/>
    <property type="evidence" value="ECO:0007669"/>
    <property type="project" value="UniProtKB-KW"/>
</dbReference>
<comment type="caution">
    <text evidence="4">The sequence shown here is derived from an EMBL/GenBank/DDBJ whole genome shotgun (WGS) entry which is preliminary data.</text>
</comment>
<evidence type="ECO:0000313" key="4">
    <source>
        <dbReference type="EMBL" id="KAG6408237.1"/>
    </source>
</evidence>
<feature type="domain" description="Nudix hydrolase" evidence="3">
    <location>
        <begin position="34"/>
        <end position="176"/>
    </location>
</feature>
<dbReference type="AlphaFoldDB" id="A0A8X8ZKF6"/>
<accession>A0A8X8ZKF6</accession>
<evidence type="ECO:0000256" key="2">
    <source>
        <dbReference type="ARBA" id="ARBA00022801"/>
    </source>
</evidence>